<gene>
    <name evidence="4" type="ordered locus">Turpa_2465</name>
</gene>
<dbReference type="Proteomes" id="UP000006048">
    <property type="component" value="Chromosome"/>
</dbReference>
<dbReference type="AlphaFoldDB" id="I4B750"/>
<dbReference type="InterPro" id="IPR016193">
    <property type="entry name" value="Cytidine_deaminase-like"/>
</dbReference>
<protein>
    <submittedName>
        <fullName evidence="4">tRNA-adenosine deaminase</fullName>
        <ecNumber evidence="4">3.5.4.-</ecNumber>
    </submittedName>
</protein>
<name>I4B750_TURPD</name>
<keyword evidence="4" id="KW-0378">Hydrolase</keyword>
<dbReference type="HOGENOM" id="CLU_025810_3_2_12"/>
<dbReference type="PROSITE" id="PS51747">
    <property type="entry name" value="CYT_DCMP_DEAMINASES_2"/>
    <property type="match status" value="1"/>
</dbReference>
<dbReference type="EMBL" id="CP002959">
    <property type="protein sequence ID" value="AFM13107.1"/>
    <property type="molecule type" value="Genomic_DNA"/>
</dbReference>
<dbReference type="OrthoDB" id="9802676at2"/>
<keyword evidence="2" id="KW-0862">Zinc</keyword>
<dbReference type="CDD" id="cd01285">
    <property type="entry name" value="nucleoside_deaminase"/>
    <property type="match status" value="1"/>
</dbReference>
<evidence type="ECO:0000313" key="5">
    <source>
        <dbReference type="Proteomes" id="UP000006048"/>
    </source>
</evidence>
<dbReference type="PATRIC" id="fig|869212.3.peg.2481"/>
<sequence>MLEEAILRTALAAAYSEAELAFAENEVPVGAVVVWNNEIIARDHNRIVQSANALRHAELSVLERAAGVVKNERLIDCHLVTTLEPCMMCSGAIVHSRVASVHFLAEEERAPGLKQLLALPNVNHKPQLYRHRSEDWDSAALLRRFFQMRRQ</sequence>
<dbReference type="SUPFAM" id="SSF53927">
    <property type="entry name" value="Cytidine deaminase-like"/>
    <property type="match status" value="1"/>
</dbReference>
<proteinExistence type="predicted"/>
<dbReference type="EC" id="3.5.4.-" evidence="4"/>
<dbReference type="GO" id="GO:0052717">
    <property type="term" value="F:tRNA-specific adenosine-34 deaminase activity"/>
    <property type="evidence" value="ECO:0007669"/>
    <property type="project" value="UniProtKB-EC"/>
</dbReference>
<dbReference type="GO" id="GO:0002100">
    <property type="term" value="P:tRNA wobble adenosine to inosine editing"/>
    <property type="evidence" value="ECO:0007669"/>
    <property type="project" value="InterPro"/>
</dbReference>
<dbReference type="KEGG" id="tpx:Turpa_2465"/>
<evidence type="ECO:0000259" key="3">
    <source>
        <dbReference type="PROSITE" id="PS51747"/>
    </source>
</evidence>
<dbReference type="PROSITE" id="PS00903">
    <property type="entry name" value="CYT_DCMP_DEAMINASES_1"/>
    <property type="match status" value="1"/>
</dbReference>
<evidence type="ECO:0000256" key="1">
    <source>
        <dbReference type="ARBA" id="ARBA00022723"/>
    </source>
</evidence>
<dbReference type="PANTHER" id="PTHR11079:SF179">
    <property type="entry name" value="TRNA(ADENINE(34)) DEAMINASE, CHLOROPLASTIC"/>
    <property type="match status" value="1"/>
</dbReference>
<organism evidence="4 5">
    <name type="scientific">Turneriella parva (strain ATCC BAA-1111 / DSM 21527 / NCTC 11395 / H)</name>
    <name type="common">Leptospira parva</name>
    <dbReference type="NCBI Taxonomy" id="869212"/>
    <lineage>
        <taxon>Bacteria</taxon>
        <taxon>Pseudomonadati</taxon>
        <taxon>Spirochaetota</taxon>
        <taxon>Spirochaetia</taxon>
        <taxon>Leptospirales</taxon>
        <taxon>Leptospiraceae</taxon>
        <taxon>Turneriella</taxon>
    </lineage>
</organism>
<accession>I4B750</accession>
<dbReference type="STRING" id="869212.Turpa_2465"/>
<dbReference type="Gene3D" id="3.40.140.10">
    <property type="entry name" value="Cytidine Deaminase, domain 2"/>
    <property type="match status" value="1"/>
</dbReference>
<dbReference type="PANTHER" id="PTHR11079">
    <property type="entry name" value="CYTOSINE DEAMINASE FAMILY MEMBER"/>
    <property type="match status" value="1"/>
</dbReference>
<feature type="domain" description="CMP/dCMP-type deaminase" evidence="3">
    <location>
        <begin position="5"/>
        <end position="136"/>
    </location>
</feature>
<dbReference type="InterPro" id="IPR002125">
    <property type="entry name" value="CMP_dCMP_dom"/>
</dbReference>
<keyword evidence="5" id="KW-1185">Reference proteome</keyword>
<evidence type="ECO:0000313" key="4">
    <source>
        <dbReference type="EMBL" id="AFM13107.1"/>
    </source>
</evidence>
<dbReference type="RefSeq" id="WP_014803613.1">
    <property type="nucleotide sequence ID" value="NC_018020.1"/>
</dbReference>
<keyword evidence="1" id="KW-0479">Metal-binding</keyword>
<dbReference type="GO" id="GO:0008270">
    <property type="term" value="F:zinc ion binding"/>
    <property type="evidence" value="ECO:0007669"/>
    <property type="project" value="InterPro"/>
</dbReference>
<dbReference type="InterPro" id="IPR058535">
    <property type="entry name" value="MafB19-deam"/>
</dbReference>
<dbReference type="InterPro" id="IPR016192">
    <property type="entry name" value="APOBEC/CMP_deaminase_Zn-bd"/>
</dbReference>
<reference evidence="4 5" key="1">
    <citation type="submission" date="2012-06" db="EMBL/GenBank/DDBJ databases">
        <title>The complete chromosome of genome of Turneriella parva DSM 21527.</title>
        <authorList>
            <consortium name="US DOE Joint Genome Institute (JGI-PGF)"/>
            <person name="Lucas S."/>
            <person name="Han J."/>
            <person name="Lapidus A."/>
            <person name="Bruce D."/>
            <person name="Goodwin L."/>
            <person name="Pitluck S."/>
            <person name="Peters L."/>
            <person name="Kyrpides N."/>
            <person name="Mavromatis K."/>
            <person name="Ivanova N."/>
            <person name="Mikhailova N."/>
            <person name="Chertkov O."/>
            <person name="Detter J.C."/>
            <person name="Tapia R."/>
            <person name="Han C."/>
            <person name="Land M."/>
            <person name="Hauser L."/>
            <person name="Markowitz V."/>
            <person name="Cheng J.-F."/>
            <person name="Hugenholtz P."/>
            <person name="Woyke T."/>
            <person name="Wu D."/>
            <person name="Gronow S."/>
            <person name="Wellnitz S."/>
            <person name="Brambilla E."/>
            <person name="Klenk H.-P."/>
            <person name="Eisen J.A."/>
        </authorList>
    </citation>
    <scope>NUCLEOTIDE SEQUENCE [LARGE SCALE GENOMIC DNA]</scope>
    <source>
        <strain evidence="5">ATCC BAA-1111 / DSM 21527 / NCTC 11395 / H</strain>
    </source>
</reference>
<evidence type="ECO:0000256" key="2">
    <source>
        <dbReference type="ARBA" id="ARBA00022833"/>
    </source>
</evidence>
<dbReference type="Pfam" id="PF14437">
    <property type="entry name" value="MafB19-deam"/>
    <property type="match status" value="1"/>
</dbReference>